<dbReference type="Proteomes" id="UP001319180">
    <property type="component" value="Unassembled WGS sequence"/>
</dbReference>
<evidence type="ECO:0000256" key="1">
    <source>
        <dbReference type="SAM" id="Phobius"/>
    </source>
</evidence>
<accession>A0AAP2D8Q7</accession>
<protein>
    <submittedName>
        <fullName evidence="2">FeoB-associated Cys-rich membrane protein</fullName>
    </submittedName>
</protein>
<name>A0AAP2D8Q7_9BACT</name>
<proteinExistence type="predicted"/>
<evidence type="ECO:0000313" key="3">
    <source>
        <dbReference type="Proteomes" id="UP001319180"/>
    </source>
</evidence>
<reference evidence="2 3" key="1">
    <citation type="submission" date="2021-05" db="EMBL/GenBank/DDBJ databases">
        <title>A Polyphasic approach of four new species of the genus Ohtaekwangia: Ohtaekwangia histidinii sp. nov., Ohtaekwangia cretensis sp. nov., Ohtaekwangia indiensis sp. nov., Ohtaekwangia reichenbachii sp. nov. from diverse environment.</title>
        <authorList>
            <person name="Octaviana S."/>
        </authorList>
    </citation>
    <scope>NUCLEOTIDE SEQUENCE [LARGE SCALE GENOMIC DNA]</scope>
    <source>
        <strain evidence="2 3">PWU37</strain>
    </source>
</reference>
<dbReference type="RefSeq" id="WP_254090628.1">
    <property type="nucleotide sequence ID" value="NZ_JAHESC010000016.1"/>
</dbReference>
<dbReference type="Pfam" id="PF12669">
    <property type="entry name" value="FeoB_associated"/>
    <property type="match status" value="1"/>
</dbReference>
<keyword evidence="1" id="KW-0472">Membrane</keyword>
<evidence type="ECO:0000313" key="2">
    <source>
        <dbReference type="EMBL" id="MBT1687399.1"/>
    </source>
</evidence>
<dbReference type="EMBL" id="JAHESC010000016">
    <property type="protein sequence ID" value="MBT1687399.1"/>
    <property type="molecule type" value="Genomic_DNA"/>
</dbReference>
<feature type="transmembrane region" description="Helical" evidence="1">
    <location>
        <begin position="6"/>
        <end position="23"/>
    </location>
</feature>
<keyword evidence="1" id="KW-0812">Transmembrane</keyword>
<gene>
    <name evidence="2" type="ORF">KK078_12590</name>
</gene>
<keyword evidence="3" id="KW-1185">Reference proteome</keyword>
<organism evidence="2 3">
    <name type="scientific">Dawidia soli</name>
    <dbReference type="NCBI Taxonomy" id="2782352"/>
    <lineage>
        <taxon>Bacteria</taxon>
        <taxon>Pseudomonadati</taxon>
        <taxon>Bacteroidota</taxon>
        <taxon>Cytophagia</taxon>
        <taxon>Cytophagales</taxon>
        <taxon>Chryseotaleaceae</taxon>
        <taxon>Dawidia</taxon>
    </lineage>
</organism>
<comment type="caution">
    <text evidence="2">The sequence shown here is derived from an EMBL/GenBank/DDBJ whole genome shotgun (WGS) entry which is preliminary data.</text>
</comment>
<keyword evidence="1" id="KW-1133">Transmembrane helix</keyword>
<sequence>MIQTILILIVFAGAVAYLGRMVYRSFRTRTSGAGCASGCGKCGAVDFNKIEQQLRQKGI</sequence>
<dbReference type="AlphaFoldDB" id="A0AAP2D8Q7"/>